<evidence type="ECO:0000256" key="2">
    <source>
        <dbReference type="ARBA" id="ARBA00006690"/>
    </source>
</evidence>
<dbReference type="InterPro" id="IPR037185">
    <property type="entry name" value="EmrE-like"/>
</dbReference>
<reference evidence="8 9" key="1">
    <citation type="journal article" date="2023" name="Nat. Commun.">
        <title>Origin of minicircular mitochondrial genomes in red algae.</title>
        <authorList>
            <person name="Lee Y."/>
            <person name="Cho C.H."/>
            <person name="Lee Y.M."/>
            <person name="Park S.I."/>
            <person name="Yang J.H."/>
            <person name="West J.A."/>
            <person name="Bhattacharya D."/>
            <person name="Yoon H.S."/>
        </authorList>
    </citation>
    <scope>NUCLEOTIDE SEQUENCE [LARGE SCALE GENOMIC DNA]</scope>
    <source>
        <strain evidence="8 9">CCMP1338</strain>
        <tissue evidence="8">Whole cell</tissue>
    </source>
</reference>
<evidence type="ECO:0000313" key="8">
    <source>
        <dbReference type="EMBL" id="KAJ8904771.1"/>
    </source>
</evidence>
<comment type="caution">
    <text evidence="8">The sequence shown here is derived from an EMBL/GenBank/DDBJ whole genome shotgun (WGS) entry which is preliminary data.</text>
</comment>
<feature type="transmembrane region" description="Helical" evidence="7">
    <location>
        <begin position="200"/>
        <end position="219"/>
    </location>
</feature>
<dbReference type="GO" id="GO:0016020">
    <property type="term" value="C:membrane"/>
    <property type="evidence" value="ECO:0007669"/>
    <property type="project" value="UniProtKB-SubCell"/>
</dbReference>
<keyword evidence="9" id="KW-1185">Reference proteome</keyword>
<dbReference type="InterPro" id="IPR013936">
    <property type="entry name" value="CRT-like"/>
</dbReference>
<dbReference type="SUPFAM" id="SSF103481">
    <property type="entry name" value="Multidrug resistance efflux transporter EmrE"/>
    <property type="match status" value="1"/>
</dbReference>
<dbReference type="PANTHER" id="PTHR31326">
    <property type="entry name" value="PROTEIN CLT2, CHLOROPLASTIC"/>
    <property type="match status" value="1"/>
</dbReference>
<feature type="transmembrane region" description="Helical" evidence="7">
    <location>
        <begin position="288"/>
        <end position="308"/>
    </location>
</feature>
<dbReference type="Proteomes" id="UP001157974">
    <property type="component" value="Unassembled WGS sequence"/>
</dbReference>
<keyword evidence="5 7" id="KW-1133">Transmembrane helix</keyword>
<dbReference type="EMBL" id="JAMWBK010000005">
    <property type="protein sequence ID" value="KAJ8904771.1"/>
    <property type="molecule type" value="Genomic_DNA"/>
</dbReference>
<accession>A0AAV8UTE1</accession>
<keyword evidence="4 7" id="KW-0812">Transmembrane</keyword>
<evidence type="ECO:0000313" key="9">
    <source>
        <dbReference type="Proteomes" id="UP001157974"/>
    </source>
</evidence>
<gene>
    <name evidence="8" type="ORF">NDN08_001287</name>
</gene>
<dbReference type="AlphaFoldDB" id="A0AAV8UTE1"/>
<sequence length="376" mass="40155">MLSFTGTGVLSTRRSGRMSQAIRKRVVVASVVPEKAEAKVSIGSAALPGAVIGFSVVNRVIYRTLLVPMKDYTFFITQFITFAYVAVYGAFLMSRRKKGIVTDDMIAVAKNKWKTFALIGGLEALTLAVQLYSGARLPGSLLGILSQGILPFTMICSILLRGRKYSALQVSSIGVIIAGVLVTIYPTFSSLSSTLGMELLVNSALFFMSCGFIALALVLKEGALQGESLDIFVVNTSSSFMQMLAAIVLMPFSFAVALGGLSLDKSLDYVHAGVRTAVGMEGLRVTPYIGLAYMTVNLIMNILGITLIKNMSAVTAILTSIATVPIVTLVFCLDLPLLAPQPFTPLFVLGVLAVLVGLAMYNYEGLQKARAAKDKT</sequence>
<evidence type="ECO:0000256" key="3">
    <source>
        <dbReference type="ARBA" id="ARBA00022448"/>
    </source>
</evidence>
<evidence type="ECO:0008006" key="10">
    <source>
        <dbReference type="Google" id="ProtNLM"/>
    </source>
</evidence>
<comment type="subcellular location">
    <subcellularLocation>
        <location evidence="1">Membrane</location>
        <topology evidence="1">Multi-pass membrane protein</topology>
    </subcellularLocation>
</comment>
<dbReference type="PANTHER" id="PTHR31326:SF1">
    <property type="entry name" value="PROTEIN CLT2, CHLOROPLASTIC"/>
    <property type="match status" value="1"/>
</dbReference>
<evidence type="ECO:0000256" key="4">
    <source>
        <dbReference type="ARBA" id="ARBA00022692"/>
    </source>
</evidence>
<dbReference type="Pfam" id="PF08627">
    <property type="entry name" value="CRT-like"/>
    <property type="match status" value="1"/>
</dbReference>
<feature type="transmembrane region" description="Helical" evidence="7">
    <location>
        <begin position="167"/>
        <end position="188"/>
    </location>
</feature>
<proteinExistence type="inferred from homology"/>
<keyword evidence="6 7" id="KW-0472">Membrane</keyword>
<organism evidence="8 9">
    <name type="scientific">Rhodosorus marinus</name>
    <dbReference type="NCBI Taxonomy" id="101924"/>
    <lineage>
        <taxon>Eukaryota</taxon>
        <taxon>Rhodophyta</taxon>
        <taxon>Stylonematophyceae</taxon>
        <taxon>Stylonematales</taxon>
        <taxon>Stylonemataceae</taxon>
        <taxon>Rhodosorus</taxon>
    </lineage>
</organism>
<feature type="transmembrane region" description="Helical" evidence="7">
    <location>
        <begin position="115"/>
        <end position="135"/>
    </location>
</feature>
<feature type="transmembrane region" description="Helical" evidence="7">
    <location>
        <begin position="72"/>
        <end position="94"/>
    </location>
</feature>
<feature type="transmembrane region" description="Helical" evidence="7">
    <location>
        <begin position="141"/>
        <end position="160"/>
    </location>
</feature>
<keyword evidence="3" id="KW-0813">Transport</keyword>
<feature type="transmembrane region" description="Helical" evidence="7">
    <location>
        <begin position="343"/>
        <end position="363"/>
    </location>
</feature>
<evidence type="ECO:0000256" key="7">
    <source>
        <dbReference type="SAM" id="Phobius"/>
    </source>
</evidence>
<protein>
    <recommendedName>
        <fullName evidence="10">EamA domain-containing protein</fullName>
    </recommendedName>
</protein>
<evidence type="ECO:0000256" key="5">
    <source>
        <dbReference type="ARBA" id="ARBA00022989"/>
    </source>
</evidence>
<feature type="transmembrane region" description="Helical" evidence="7">
    <location>
        <begin position="315"/>
        <end position="337"/>
    </location>
</feature>
<name>A0AAV8UTE1_9RHOD</name>
<evidence type="ECO:0000256" key="1">
    <source>
        <dbReference type="ARBA" id="ARBA00004141"/>
    </source>
</evidence>
<evidence type="ECO:0000256" key="6">
    <source>
        <dbReference type="ARBA" id="ARBA00023136"/>
    </source>
</evidence>
<feature type="transmembrane region" description="Helical" evidence="7">
    <location>
        <begin position="240"/>
        <end position="261"/>
    </location>
</feature>
<comment type="similarity">
    <text evidence="2">Belongs to the CRT-like transporter family.</text>
</comment>